<dbReference type="InterPro" id="IPR016032">
    <property type="entry name" value="Sig_transdc_resp-reg_C-effctor"/>
</dbReference>
<comment type="caution">
    <text evidence="5">The sequence shown here is derived from an EMBL/GenBank/DDBJ whole genome shotgun (WGS) entry which is preliminary data.</text>
</comment>
<name>A0ABV3WZQ0_9HYPH</name>
<evidence type="ECO:0000313" key="6">
    <source>
        <dbReference type="Proteomes" id="UP001559025"/>
    </source>
</evidence>
<accession>A0ABV3WZQ0</accession>
<dbReference type="Proteomes" id="UP001559025">
    <property type="component" value="Unassembled WGS sequence"/>
</dbReference>
<evidence type="ECO:0000313" key="5">
    <source>
        <dbReference type="EMBL" id="MEX4010089.1"/>
    </source>
</evidence>
<keyword evidence="3" id="KW-0804">Transcription</keyword>
<dbReference type="SMART" id="SM00421">
    <property type="entry name" value="HTH_LUXR"/>
    <property type="match status" value="1"/>
</dbReference>
<proteinExistence type="predicted"/>
<keyword evidence="1" id="KW-0805">Transcription regulation</keyword>
<dbReference type="RefSeq" id="WP_368804834.1">
    <property type="nucleotide sequence ID" value="NZ_JAZHFV010000009.1"/>
</dbReference>
<dbReference type="CDD" id="cd06170">
    <property type="entry name" value="LuxR_C_like"/>
    <property type="match status" value="1"/>
</dbReference>
<evidence type="ECO:0000256" key="1">
    <source>
        <dbReference type="ARBA" id="ARBA00023015"/>
    </source>
</evidence>
<dbReference type="PANTHER" id="PTHR44688">
    <property type="entry name" value="DNA-BINDING TRANSCRIPTIONAL ACTIVATOR DEVR_DOSR"/>
    <property type="match status" value="1"/>
</dbReference>
<dbReference type="PROSITE" id="PS50043">
    <property type="entry name" value="HTH_LUXR_2"/>
    <property type="match status" value="1"/>
</dbReference>
<dbReference type="PRINTS" id="PR00038">
    <property type="entry name" value="HTHLUXR"/>
</dbReference>
<dbReference type="Pfam" id="PF00196">
    <property type="entry name" value="GerE"/>
    <property type="match status" value="1"/>
</dbReference>
<dbReference type="Gene3D" id="1.10.10.10">
    <property type="entry name" value="Winged helix-like DNA-binding domain superfamily/Winged helix DNA-binding domain"/>
    <property type="match status" value="1"/>
</dbReference>
<dbReference type="SUPFAM" id="SSF46894">
    <property type="entry name" value="C-terminal effector domain of the bipartite response regulators"/>
    <property type="match status" value="1"/>
</dbReference>
<evidence type="ECO:0000256" key="3">
    <source>
        <dbReference type="ARBA" id="ARBA00023163"/>
    </source>
</evidence>
<evidence type="ECO:0000259" key="4">
    <source>
        <dbReference type="PROSITE" id="PS50043"/>
    </source>
</evidence>
<dbReference type="InterPro" id="IPR000792">
    <property type="entry name" value="Tscrpt_reg_LuxR_C"/>
</dbReference>
<evidence type="ECO:0000256" key="2">
    <source>
        <dbReference type="ARBA" id="ARBA00023125"/>
    </source>
</evidence>
<dbReference type="EMBL" id="JAZHFV010000009">
    <property type="protein sequence ID" value="MEX4010089.1"/>
    <property type="molecule type" value="Genomic_DNA"/>
</dbReference>
<dbReference type="PANTHER" id="PTHR44688:SF16">
    <property type="entry name" value="DNA-BINDING TRANSCRIPTIONAL ACTIVATOR DEVR_DOSR"/>
    <property type="match status" value="1"/>
</dbReference>
<keyword evidence="6" id="KW-1185">Reference proteome</keyword>
<protein>
    <submittedName>
        <fullName evidence="5">Helix-turn-helix transcriptional regulator</fullName>
    </submittedName>
</protein>
<sequence>MFDEEKLTGWSLPAEWSPQPVTGLPEAVRVCRRIADTMNAESFSLQFLSPQGESRRLAPVFDSDFPGVSFLSKALSAREAGAFARQIAQSTVPLWWRPAGAPPFPSAGARCWADEIESPTESDTCGIAFPVSLEHGRSGVIAFAGDSIVIDEVGLCDVHARCFALFGEVAKQRLEDCAKALPVSKREIECLRLTASGMTSEDIASSLGLSVHTANQYLTNSTHKLNAVNRIHAVAKALRSGLID</sequence>
<dbReference type="InterPro" id="IPR036388">
    <property type="entry name" value="WH-like_DNA-bd_sf"/>
</dbReference>
<gene>
    <name evidence="5" type="ORF">V1479_22475</name>
</gene>
<keyword evidence="2" id="KW-0238">DNA-binding</keyword>
<reference evidence="5 6" key="1">
    <citation type="submission" date="2024-01" db="EMBL/GenBank/DDBJ databases">
        <title>New evidence supports the origin of RcGTA from prophage.</title>
        <authorList>
            <person name="Xu Y."/>
            <person name="Liu B."/>
            <person name="Chen F."/>
        </authorList>
    </citation>
    <scope>NUCLEOTIDE SEQUENCE [LARGE SCALE GENOMIC DNA]</scope>
    <source>
        <strain evidence="5 6">CBW1107-2</strain>
    </source>
</reference>
<feature type="domain" description="HTH luxR-type" evidence="4">
    <location>
        <begin position="176"/>
        <end position="241"/>
    </location>
</feature>
<organism evidence="5 6">
    <name type="scientific">Neoaquamicrobium sediminum</name>
    <dbReference type="NCBI Taxonomy" id="1849104"/>
    <lineage>
        <taxon>Bacteria</taxon>
        <taxon>Pseudomonadati</taxon>
        <taxon>Pseudomonadota</taxon>
        <taxon>Alphaproteobacteria</taxon>
        <taxon>Hyphomicrobiales</taxon>
        <taxon>Phyllobacteriaceae</taxon>
        <taxon>Neoaquamicrobium</taxon>
    </lineage>
</organism>